<gene>
    <name evidence="7" type="ORF">XAT740_LOCUS2296</name>
</gene>
<feature type="transmembrane region" description="Helical" evidence="5">
    <location>
        <begin position="211"/>
        <end position="241"/>
    </location>
</feature>
<evidence type="ECO:0000256" key="3">
    <source>
        <dbReference type="ARBA" id="ARBA00022989"/>
    </source>
</evidence>
<dbReference type="EMBL" id="CAJNOR010000078">
    <property type="protein sequence ID" value="CAF0787276.1"/>
    <property type="molecule type" value="Genomic_DNA"/>
</dbReference>
<keyword evidence="2 5" id="KW-0812">Transmembrane</keyword>
<name>A0A813RV64_ADIRI</name>
<feature type="transmembrane region" description="Helical" evidence="5">
    <location>
        <begin position="262"/>
        <end position="279"/>
    </location>
</feature>
<feature type="transmembrane region" description="Helical" evidence="5">
    <location>
        <begin position="82"/>
        <end position="108"/>
    </location>
</feature>
<feature type="domain" description="G-protein coupled receptors family 1 profile" evidence="6">
    <location>
        <begin position="65"/>
        <end position="322"/>
    </location>
</feature>
<evidence type="ECO:0000313" key="8">
    <source>
        <dbReference type="Proteomes" id="UP000663828"/>
    </source>
</evidence>
<feature type="transmembrane region" description="Helical" evidence="5">
    <location>
        <begin position="299"/>
        <end position="322"/>
    </location>
</feature>
<evidence type="ECO:0000313" key="7">
    <source>
        <dbReference type="EMBL" id="CAF0787276.1"/>
    </source>
</evidence>
<feature type="transmembrane region" description="Helical" evidence="5">
    <location>
        <begin position="42"/>
        <end position="75"/>
    </location>
</feature>
<feature type="transmembrane region" description="Helical" evidence="5">
    <location>
        <begin position="128"/>
        <end position="147"/>
    </location>
</feature>
<evidence type="ECO:0000256" key="2">
    <source>
        <dbReference type="ARBA" id="ARBA00022692"/>
    </source>
</evidence>
<keyword evidence="4 5" id="KW-0472">Membrane</keyword>
<dbReference type="AlphaFoldDB" id="A0A813RV64"/>
<keyword evidence="8" id="KW-1185">Reference proteome</keyword>
<comment type="caution">
    <text evidence="7">The sequence shown here is derived from an EMBL/GenBank/DDBJ whole genome shotgun (WGS) entry which is preliminary data.</text>
</comment>
<dbReference type="SUPFAM" id="SSF81321">
    <property type="entry name" value="Family A G protein-coupled receptor-like"/>
    <property type="match status" value="1"/>
</dbReference>
<comment type="subcellular location">
    <subcellularLocation>
        <location evidence="1">Membrane</location>
    </subcellularLocation>
</comment>
<dbReference type="Proteomes" id="UP000663828">
    <property type="component" value="Unassembled WGS sequence"/>
</dbReference>
<proteinExistence type="predicted"/>
<evidence type="ECO:0000256" key="5">
    <source>
        <dbReference type="SAM" id="Phobius"/>
    </source>
</evidence>
<protein>
    <recommendedName>
        <fullName evidence="6">G-protein coupled receptors family 1 profile domain-containing protein</fullName>
    </recommendedName>
</protein>
<dbReference type="InterPro" id="IPR017452">
    <property type="entry name" value="GPCR_Rhodpsn_7TM"/>
</dbReference>
<reference evidence="7" key="1">
    <citation type="submission" date="2021-02" db="EMBL/GenBank/DDBJ databases">
        <authorList>
            <person name="Nowell W R."/>
        </authorList>
    </citation>
    <scope>NUCLEOTIDE SEQUENCE</scope>
</reference>
<sequence>MLLFGLLTINNLRQRRHIIPAASDQNQIISYVTYSNLANSNLYFTIINSTIIFIVHNSGLALMITFIMIIMMFVYLRSNRDIAFFLMINTYLAMFVFSFLVFFVNIYVFKADLYGFPTLDTSQLNTCLLRGFLIYVAFACCYMSFVLQAFYRFTRVVYHKQRIFQSFIFYIVCILLQWIMCSTLLLPPYLWSSPVYGLYKNDYYCGMLYQYLGALTYSGIVMYISPVIFLTLIYAHLVFFIRHQTSNMLQTQQMRSAQRDFTVIRRIIFIVNTLTLPGVPNCTFTLMTSIDPSISGFYYMYRIQWLLPAVAVFIFSIALVIITPQLKTCFFNAIHYNHNRVLPVEHRTTKQLEQSRF</sequence>
<evidence type="ECO:0000256" key="1">
    <source>
        <dbReference type="ARBA" id="ARBA00004370"/>
    </source>
</evidence>
<dbReference type="PROSITE" id="PS50262">
    <property type="entry name" value="G_PROTEIN_RECEP_F1_2"/>
    <property type="match status" value="1"/>
</dbReference>
<keyword evidence="3 5" id="KW-1133">Transmembrane helix</keyword>
<accession>A0A813RV64</accession>
<dbReference type="GO" id="GO:0016020">
    <property type="term" value="C:membrane"/>
    <property type="evidence" value="ECO:0007669"/>
    <property type="project" value="UniProtKB-SubCell"/>
</dbReference>
<evidence type="ECO:0000256" key="4">
    <source>
        <dbReference type="ARBA" id="ARBA00023136"/>
    </source>
</evidence>
<dbReference type="Gene3D" id="1.20.1070.10">
    <property type="entry name" value="Rhodopsin 7-helix transmembrane proteins"/>
    <property type="match status" value="1"/>
</dbReference>
<organism evidence="7 8">
    <name type="scientific">Adineta ricciae</name>
    <name type="common">Rotifer</name>
    <dbReference type="NCBI Taxonomy" id="249248"/>
    <lineage>
        <taxon>Eukaryota</taxon>
        <taxon>Metazoa</taxon>
        <taxon>Spiralia</taxon>
        <taxon>Gnathifera</taxon>
        <taxon>Rotifera</taxon>
        <taxon>Eurotatoria</taxon>
        <taxon>Bdelloidea</taxon>
        <taxon>Adinetida</taxon>
        <taxon>Adinetidae</taxon>
        <taxon>Adineta</taxon>
    </lineage>
</organism>
<evidence type="ECO:0000259" key="6">
    <source>
        <dbReference type="PROSITE" id="PS50262"/>
    </source>
</evidence>
<feature type="transmembrane region" description="Helical" evidence="5">
    <location>
        <begin position="167"/>
        <end position="191"/>
    </location>
</feature>
<dbReference type="CDD" id="cd00637">
    <property type="entry name" value="7tm_classA_rhodopsin-like"/>
    <property type="match status" value="1"/>
</dbReference>